<name>A0A426X5Z5_ENSVE</name>
<sequence length="110" mass="12055">MLPLRFPNSDIRAKVARKRVADHGQGLLQRGYRLRPGQLARAAGHGQAVASLRQRLPARGNRLRLAYDRAYRRWVAAHGQAAEAAARRATLAGMVPVGRPLAGRSCRLQG</sequence>
<evidence type="ECO:0000313" key="2">
    <source>
        <dbReference type="Proteomes" id="UP000287651"/>
    </source>
</evidence>
<reference evidence="1 2" key="1">
    <citation type="journal article" date="2014" name="Agronomy (Basel)">
        <title>A Draft Genome Sequence for Ensete ventricosum, the Drought-Tolerant Tree Against Hunger.</title>
        <authorList>
            <person name="Harrison J."/>
            <person name="Moore K.A."/>
            <person name="Paszkiewicz K."/>
            <person name="Jones T."/>
            <person name="Grant M."/>
            <person name="Ambacheew D."/>
            <person name="Muzemil S."/>
            <person name="Studholme D.J."/>
        </authorList>
    </citation>
    <scope>NUCLEOTIDE SEQUENCE [LARGE SCALE GENOMIC DNA]</scope>
</reference>
<dbReference type="AlphaFoldDB" id="A0A426X5Z5"/>
<comment type="caution">
    <text evidence="1">The sequence shown here is derived from an EMBL/GenBank/DDBJ whole genome shotgun (WGS) entry which is preliminary data.</text>
</comment>
<protein>
    <submittedName>
        <fullName evidence="1">Uncharacterized protein</fullName>
    </submittedName>
</protein>
<organism evidence="1 2">
    <name type="scientific">Ensete ventricosum</name>
    <name type="common">Abyssinian banana</name>
    <name type="synonym">Musa ensete</name>
    <dbReference type="NCBI Taxonomy" id="4639"/>
    <lineage>
        <taxon>Eukaryota</taxon>
        <taxon>Viridiplantae</taxon>
        <taxon>Streptophyta</taxon>
        <taxon>Embryophyta</taxon>
        <taxon>Tracheophyta</taxon>
        <taxon>Spermatophyta</taxon>
        <taxon>Magnoliopsida</taxon>
        <taxon>Liliopsida</taxon>
        <taxon>Zingiberales</taxon>
        <taxon>Musaceae</taxon>
        <taxon>Ensete</taxon>
    </lineage>
</organism>
<dbReference type="Proteomes" id="UP000287651">
    <property type="component" value="Unassembled WGS sequence"/>
</dbReference>
<proteinExistence type="predicted"/>
<evidence type="ECO:0000313" key="1">
    <source>
        <dbReference type="EMBL" id="RRT34895.1"/>
    </source>
</evidence>
<accession>A0A426X5Z5</accession>
<gene>
    <name evidence="1" type="ORF">B296_00059005</name>
</gene>
<dbReference type="EMBL" id="AMZH03025872">
    <property type="protein sequence ID" value="RRT34895.1"/>
    <property type="molecule type" value="Genomic_DNA"/>
</dbReference>